<feature type="region of interest" description="Disordered" evidence="3">
    <location>
        <begin position="61"/>
        <end position="85"/>
    </location>
</feature>
<evidence type="ECO:0000256" key="2">
    <source>
        <dbReference type="RuleBase" id="RU362080"/>
    </source>
</evidence>
<comment type="caution">
    <text evidence="4">The sequence shown here is derived from an EMBL/GenBank/DDBJ whole genome shotgun (WGS) entry which is preliminary data.</text>
</comment>
<dbReference type="AlphaFoldDB" id="A0A2A9ETZ7"/>
<evidence type="ECO:0000256" key="1">
    <source>
        <dbReference type="ARBA" id="ARBA00009981"/>
    </source>
</evidence>
<comment type="function">
    <text evidence="2">Antitoxin component of a type II toxin-antitoxin (TA) system.</text>
</comment>
<keyword evidence="5" id="KW-1185">Reference proteome</keyword>
<dbReference type="Gene3D" id="3.40.1620.10">
    <property type="entry name" value="YefM-like domain"/>
    <property type="match status" value="1"/>
</dbReference>
<dbReference type="NCBIfam" id="TIGR01552">
    <property type="entry name" value="phd_fam"/>
    <property type="match status" value="1"/>
</dbReference>
<reference evidence="4 5" key="1">
    <citation type="submission" date="2017-10" db="EMBL/GenBank/DDBJ databases">
        <title>Sequencing the genomes of 1000 actinobacteria strains.</title>
        <authorList>
            <person name="Klenk H.-P."/>
        </authorList>
    </citation>
    <scope>NUCLEOTIDE SEQUENCE [LARGE SCALE GENOMIC DNA]</scope>
    <source>
        <strain evidence="4 5">DSM 21863</strain>
    </source>
</reference>
<comment type="similarity">
    <text evidence="1 2">Belongs to the phD/YefM antitoxin family.</text>
</comment>
<accession>A0A2A9ETZ7</accession>
<organism evidence="4 5">
    <name type="scientific">Isoptericola jiangsuensis</name>
    <dbReference type="NCBI Taxonomy" id="548579"/>
    <lineage>
        <taxon>Bacteria</taxon>
        <taxon>Bacillati</taxon>
        <taxon>Actinomycetota</taxon>
        <taxon>Actinomycetes</taxon>
        <taxon>Micrococcales</taxon>
        <taxon>Promicromonosporaceae</taxon>
        <taxon>Isoptericola</taxon>
    </lineage>
</organism>
<name>A0A2A9ETZ7_9MICO</name>
<gene>
    <name evidence="4" type="ORF">ATJ88_1280</name>
</gene>
<dbReference type="InterPro" id="IPR006442">
    <property type="entry name" value="Antitoxin_Phd/YefM"/>
</dbReference>
<dbReference type="Pfam" id="PF02604">
    <property type="entry name" value="PhdYeFM_antitox"/>
    <property type="match status" value="1"/>
</dbReference>
<sequence>MMRTITATEAARGFSHLLDEVAAGERITVTRSGVPVATLGPPRRATLSDLVASLDELGPVPDFARGAEDGTPSVDMTPPDRWSDA</sequence>
<dbReference type="EMBL" id="PDJJ01000001">
    <property type="protein sequence ID" value="PFG42617.1"/>
    <property type="molecule type" value="Genomic_DNA"/>
</dbReference>
<dbReference type="Proteomes" id="UP000224130">
    <property type="component" value="Unassembled WGS sequence"/>
</dbReference>
<evidence type="ECO:0000313" key="5">
    <source>
        <dbReference type="Proteomes" id="UP000224130"/>
    </source>
</evidence>
<protein>
    <recommendedName>
        <fullName evidence="2">Antitoxin</fullName>
    </recommendedName>
</protein>
<dbReference type="InterPro" id="IPR036165">
    <property type="entry name" value="YefM-like_sf"/>
</dbReference>
<proteinExistence type="inferred from homology"/>
<evidence type="ECO:0000313" key="4">
    <source>
        <dbReference type="EMBL" id="PFG42617.1"/>
    </source>
</evidence>
<evidence type="ECO:0000256" key="3">
    <source>
        <dbReference type="SAM" id="MobiDB-lite"/>
    </source>
</evidence>
<dbReference type="SUPFAM" id="SSF143120">
    <property type="entry name" value="YefM-like"/>
    <property type="match status" value="1"/>
</dbReference>